<feature type="region of interest" description="Disordered" evidence="1">
    <location>
        <begin position="1"/>
        <end position="26"/>
    </location>
</feature>
<organism evidence="2 3">
    <name type="scientific">Limibacillus halophilus</name>
    <dbReference type="NCBI Taxonomy" id="1579333"/>
    <lineage>
        <taxon>Bacteria</taxon>
        <taxon>Pseudomonadati</taxon>
        <taxon>Pseudomonadota</taxon>
        <taxon>Alphaproteobacteria</taxon>
        <taxon>Rhodospirillales</taxon>
        <taxon>Rhodovibrionaceae</taxon>
        <taxon>Limibacillus</taxon>
    </lineage>
</organism>
<reference evidence="2 3" key="1">
    <citation type="submission" date="2020-08" db="EMBL/GenBank/DDBJ databases">
        <title>Genomic Encyclopedia of Type Strains, Phase III (KMG-III): the genomes of soil and plant-associated and newly described type strains.</title>
        <authorList>
            <person name="Whitman W."/>
        </authorList>
    </citation>
    <scope>NUCLEOTIDE SEQUENCE [LARGE SCALE GENOMIC DNA]</scope>
    <source>
        <strain evidence="2 3">CECT 8803</strain>
    </source>
</reference>
<dbReference type="RefSeq" id="WP_183415455.1">
    <property type="nucleotide sequence ID" value="NZ_JACHXA010000002.1"/>
</dbReference>
<name>A0A839SRQ2_9PROT</name>
<comment type="caution">
    <text evidence="2">The sequence shown here is derived from an EMBL/GenBank/DDBJ whole genome shotgun (WGS) entry which is preliminary data.</text>
</comment>
<keyword evidence="3" id="KW-1185">Reference proteome</keyword>
<evidence type="ECO:0000256" key="1">
    <source>
        <dbReference type="SAM" id="MobiDB-lite"/>
    </source>
</evidence>
<proteinExistence type="predicted"/>
<feature type="compositionally biased region" description="Basic and acidic residues" evidence="1">
    <location>
        <begin position="7"/>
        <end position="19"/>
    </location>
</feature>
<dbReference type="EMBL" id="JACHXA010000002">
    <property type="protein sequence ID" value="MBB3064649.1"/>
    <property type="molecule type" value="Genomic_DNA"/>
</dbReference>
<evidence type="ECO:0000313" key="3">
    <source>
        <dbReference type="Proteomes" id="UP000581135"/>
    </source>
</evidence>
<dbReference type="AlphaFoldDB" id="A0A839SRQ2"/>
<accession>A0A839SRQ2</accession>
<protein>
    <submittedName>
        <fullName evidence="2">Uncharacterized protein</fullName>
    </submittedName>
</protein>
<evidence type="ECO:0000313" key="2">
    <source>
        <dbReference type="EMBL" id="MBB3064649.1"/>
    </source>
</evidence>
<dbReference type="Proteomes" id="UP000581135">
    <property type="component" value="Unassembled WGS sequence"/>
</dbReference>
<sequence>MTVQNVDSRKAGQLRDNRGRGQQTVGPDDIGVAPLFGFGHSLIIDREAKCRLKVQNLPFAWPNCDLQQY</sequence>
<gene>
    <name evidence="2" type="ORF">FHR98_000921</name>
</gene>